<dbReference type="AlphaFoldDB" id="A0A1D3D2D6"/>
<dbReference type="Proteomes" id="UP000095192">
    <property type="component" value="Unassembled WGS sequence"/>
</dbReference>
<accession>A0A1D3D2D6</accession>
<feature type="region of interest" description="Disordered" evidence="1">
    <location>
        <begin position="1011"/>
        <end position="1032"/>
    </location>
</feature>
<gene>
    <name evidence="3" type="ORF">cyc_08359</name>
</gene>
<dbReference type="InParanoid" id="A0A1D3D2D6"/>
<proteinExistence type="predicted"/>
<name>A0A1D3D2D6_9EIME</name>
<feature type="region of interest" description="Disordered" evidence="1">
    <location>
        <begin position="155"/>
        <end position="207"/>
    </location>
</feature>
<evidence type="ECO:0000313" key="3">
    <source>
        <dbReference type="EMBL" id="OEH77607.1"/>
    </source>
</evidence>
<dbReference type="VEuPathDB" id="ToxoDB:cyc_08359"/>
<feature type="domain" description="RAP" evidence="2">
    <location>
        <begin position="991"/>
        <end position="1087"/>
    </location>
</feature>
<feature type="compositionally biased region" description="Low complexity" evidence="1">
    <location>
        <begin position="1020"/>
        <end position="1032"/>
    </location>
</feature>
<comment type="caution">
    <text evidence="3">The sequence shown here is derived from an EMBL/GenBank/DDBJ whole genome shotgun (WGS) entry which is preliminary data.</text>
</comment>
<dbReference type="PROSITE" id="PS51286">
    <property type="entry name" value="RAP"/>
    <property type="match status" value="1"/>
</dbReference>
<dbReference type="VEuPathDB" id="ToxoDB:LOC34624109"/>
<dbReference type="EMBL" id="JROU02001041">
    <property type="protein sequence ID" value="OEH77607.1"/>
    <property type="molecule type" value="Genomic_DNA"/>
</dbReference>
<keyword evidence="4" id="KW-1185">Reference proteome</keyword>
<feature type="compositionally biased region" description="Basic and acidic residues" evidence="1">
    <location>
        <begin position="158"/>
        <end position="168"/>
    </location>
</feature>
<sequence length="1096" mass="120161">MEQKHLKECLDALAAAIRDSDIQPGVPAAPAVPPTGVTESAHVQSARVAVLLLQCVLHTVEQRRLGVWWLLPHISAAADGLSASATTQLHLQQVHVAQPKLPNSQGQQVLEEEQKPFSEIWLVLQRMELVVLLKRSVRLLSSLLPYISNSSSMQKQQLQHESKLKAQRESCQGVQKGHSSHKGQGEEHQLQGSSATSWISGPPLQGDTQSSSAAAALLSIFQLLDTAVRLLHSTAKTQHLQHGVLGVQPGASRTEPSIHHQIRFRIAVESLPLTAYHVGVFNLWGLWATTAHLAHQQRQQQCLQQLQLPDLSLLLIATSRVLALQKQHEHDQLQKQKDNPGLADSLASWKKQLLRLAANCSRRAAMLLSKTQGIEREAPAGTEESETSVALTVWPEQQHQQNRHQKLEEAVEKQKQQHWQRPWFRQSCIMLLGLTRLMQQEQLLLPAMLRYRPVQQALRGEQLSSAGREDSMPSSFSSDTVELVAGAAAFMTSFAIRLTAAEWLPQMKGRLQPDQARQQPCCQPSKRLHVKAAAASGPMPPWLLSESTPAPETQRRQAFPARTSTKTRAQSDGLVHLSTGEQVFLSGRDFSQLLRCFVSTRFLPASLLQKSLAFIAAYPQVVTGVRQMHATNSKIPVLRLSPQDAALLLWAIGTSAASVLSPRRMQRYTSNSGVSSPRVSPRHLVVDQPAAAAVTIAATACDASAADLSESELQQCPSVCSKLLFTVRRNLRELAAQLLRGHASKAPEGVAVAASTSGRSSITSRSCSCTVDSQAIANAVWGLTCCGLLQRRLLRTLSVSPVFRRCFRDCSSIAEKQQLLRAALLLRLQRSGAPAPNVCAAAFAARRKQSGAGVRFAGAEYGGSYVRGPRLVRAPQALHHQHKTTRGSRGSRQLQMRCSAETSCKLRPSLLQQQVLSEVQQLLKEPAGACGALPSETAAARPPNVAVVHECAVWPGVHLDIALVQQHLSKLQQQARIPWGRLKGGKTVRRVAIEVDGPSHFLLSVRLRSSNGTDSRVCTGQQQSSGSYRGSSSSNAGVFVELWPDGGTVLKHRLLRLLGWDVLHVCFGDWQKLQGNRALQQKLLLRYPVLRELLRM</sequence>
<dbReference type="SMART" id="SM00952">
    <property type="entry name" value="RAP"/>
    <property type="match status" value="1"/>
</dbReference>
<dbReference type="InterPro" id="IPR013584">
    <property type="entry name" value="RAP"/>
</dbReference>
<evidence type="ECO:0000313" key="4">
    <source>
        <dbReference type="Proteomes" id="UP000095192"/>
    </source>
</evidence>
<organism evidence="3 4">
    <name type="scientific">Cyclospora cayetanensis</name>
    <dbReference type="NCBI Taxonomy" id="88456"/>
    <lineage>
        <taxon>Eukaryota</taxon>
        <taxon>Sar</taxon>
        <taxon>Alveolata</taxon>
        <taxon>Apicomplexa</taxon>
        <taxon>Conoidasida</taxon>
        <taxon>Coccidia</taxon>
        <taxon>Eucoccidiorida</taxon>
        <taxon>Eimeriorina</taxon>
        <taxon>Eimeriidae</taxon>
        <taxon>Cyclospora</taxon>
    </lineage>
</organism>
<feature type="compositionally biased region" description="Polar residues" evidence="1">
    <location>
        <begin position="190"/>
        <end position="199"/>
    </location>
</feature>
<reference evidence="3 4" key="1">
    <citation type="journal article" date="2016" name="BMC Genomics">
        <title>Comparative genomics reveals Cyclospora cayetanensis possesses coccidia-like metabolism and invasion components but unique surface antigens.</title>
        <authorList>
            <person name="Liu S."/>
            <person name="Wang L."/>
            <person name="Zheng H."/>
            <person name="Xu Z."/>
            <person name="Roellig D.M."/>
            <person name="Li N."/>
            <person name="Frace M.A."/>
            <person name="Tang K."/>
            <person name="Arrowood M.J."/>
            <person name="Moss D.M."/>
            <person name="Zhang L."/>
            <person name="Feng Y."/>
            <person name="Xiao L."/>
        </authorList>
    </citation>
    <scope>NUCLEOTIDE SEQUENCE [LARGE SCALE GENOMIC DNA]</scope>
    <source>
        <strain evidence="3 4">CHN_HEN01</strain>
    </source>
</reference>
<dbReference type="Pfam" id="PF08373">
    <property type="entry name" value="RAP"/>
    <property type="match status" value="1"/>
</dbReference>
<evidence type="ECO:0000259" key="2">
    <source>
        <dbReference type="PROSITE" id="PS51286"/>
    </source>
</evidence>
<evidence type="ECO:0000256" key="1">
    <source>
        <dbReference type="SAM" id="MobiDB-lite"/>
    </source>
</evidence>
<protein>
    <recommendedName>
        <fullName evidence="2">RAP domain-containing protein</fullName>
    </recommendedName>
</protein>